<dbReference type="RefSeq" id="WP_206868122.1">
    <property type="nucleotide sequence ID" value="NZ_BMBA01000001.1"/>
</dbReference>
<reference evidence="1 2" key="1">
    <citation type="journal article" date="2021" name="Int. J. Syst. Evol. Microbiol.">
        <title>Clostridium zeae sp. nov., isolated from corn silage.</title>
        <authorList>
            <person name="Kobayashi H."/>
            <person name="Tanizawa Y."/>
            <person name="Yagura M."/>
            <person name="Sakamoto M."/>
            <person name="Ohkuma M."/>
            <person name="Tohno M."/>
        </authorList>
    </citation>
    <scope>NUCLEOTIDE SEQUENCE [LARGE SCALE GENOMIC DNA]</scope>
    <source>
        <strain evidence="1 2">CSC2</strain>
    </source>
</reference>
<evidence type="ECO:0000313" key="1">
    <source>
        <dbReference type="EMBL" id="GFZ30123.1"/>
    </source>
</evidence>
<organism evidence="1 2">
    <name type="scientific">Clostridium zeae</name>
    <dbReference type="NCBI Taxonomy" id="2759022"/>
    <lineage>
        <taxon>Bacteria</taxon>
        <taxon>Bacillati</taxon>
        <taxon>Bacillota</taxon>
        <taxon>Clostridia</taxon>
        <taxon>Eubacteriales</taxon>
        <taxon>Clostridiaceae</taxon>
        <taxon>Clostridium</taxon>
    </lineage>
</organism>
<protein>
    <submittedName>
        <fullName evidence="1">Uncharacterized protein</fullName>
    </submittedName>
</protein>
<accession>A0ABQ1E6K8</accession>
<gene>
    <name evidence="1" type="ORF">CSC2_06490</name>
</gene>
<proteinExistence type="predicted"/>
<dbReference type="EMBL" id="BMBA01000001">
    <property type="protein sequence ID" value="GFZ30123.1"/>
    <property type="molecule type" value="Genomic_DNA"/>
</dbReference>
<sequence length="46" mass="4812">MKKNTKVLFLCVVMVATLIIPVLSGGHANSGFGVVQTMGTDYPSAD</sequence>
<dbReference type="Proteomes" id="UP000663802">
    <property type="component" value="Unassembled WGS sequence"/>
</dbReference>
<comment type="caution">
    <text evidence="1">The sequence shown here is derived from an EMBL/GenBank/DDBJ whole genome shotgun (WGS) entry which is preliminary data.</text>
</comment>
<evidence type="ECO:0000313" key="2">
    <source>
        <dbReference type="Proteomes" id="UP000663802"/>
    </source>
</evidence>
<name>A0ABQ1E6K8_9CLOT</name>
<keyword evidence="2" id="KW-1185">Reference proteome</keyword>